<gene>
    <name evidence="1" type="ORF">DHETER_LOCUS5341</name>
</gene>
<protein>
    <submittedName>
        <fullName evidence="1">7276_t:CDS:1</fullName>
    </submittedName>
</protein>
<dbReference type="Proteomes" id="UP000789702">
    <property type="component" value="Unassembled WGS sequence"/>
</dbReference>
<evidence type="ECO:0000313" key="1">
    <source>
        <dbReference type="EMBL" id="CAG8553717.1"/>
    </source>
</evidence>
<comment type="caution">
    <text evidence="1">The sequence shown here is derived from an EMBL/GenBank/DDBJ whole genome shotgun (WGS) entry which is preliminary data.</text>
</comment>
<accession>A0ACA9LXX5</accession>
<sequence>TREPPFDILYCTSETPLIWWFSLEDSFPKEKTKTKVFEILVDEYLNSDEDEFVEITEVDLNESEENTNLTNQSQEDIDWDPIEEVDKIIENI</sequence>
<dbReference type="EMBL" id="CAJVPU010005865">
    <property type="protein sequence ID" value="CAG8553717.1"/>
    <property type="molecule type" value="Genomic_DNA"/>
</dbReference>
<reference evidence="1" key="1">
    <citation type="submission" date="2021-06" db="EMBL/GenBank/DDBJ databases">
        <authorList>
            <person name="Kallberg Y."/>
            <person name="Tangrot J."/>
            <person name="Rosling A."/>
        </authorList>
    </citation>
    <scope>NUCLEOTIDE SEQUENCE</scope>
    <source>
        <strain evidence="1">IL203A</strain>
    </source>
</reference>
<organism evidence="1 2">
    <name type="scientific">Dentiscutata heterogama</name>
    <dbReference type="NCBI Taxonomy" id="1316150"/>
    <lineage>
        <taxon>Eukaryota</taxon>
        <taxon>Fungi</taxon>
        <taxon>Fungi incertae sedis</taxon>
        <taxon>Mucoromycota</taxon>
        <taxon>Glomeromycotina</taxon>
        <taxon>Glomeromycetes</taxon>
        <taxon>Diversisporales</taxon>
        <taxon>Gigasporaceae</taxon>
        <taxon>Dentiscutata</taxon>
    </lineage>
</organism>
<keyword evidence="2" id="KW-1185">Reference proteome</keyword>
<name>A0ACA9LXX5_9GLOM</name>
<feature type="non-terminal residue" evidence="1">
    <location>
        <position position="1"/>
    </location>
</feature>
<evidence type="ECO:0000313" key="2">
    <source>
        <dbReference type="Proteomes" id="UP000789702"/>
    </source>
</evidence>
<proteinExistence type="predicted"/>